<proteinExistence type="predicted"/>
<dbReference type="AlphaFoldDB" id="A0A1R3G3H7"/>
<name>A0A1R3G3H7_9ROSI</name>
<gene>
    <name evidence="1" type="ORF">COLO4_37058</name>
</gene>
<sequence length="50" mass="5380">MCSVSTPCKQIPLYTWVRKNLRMHVGDIDAAGVPCGFGRAIGNKVSTLTS</sequence>
<comment type="caution">
    <text evidence="1">The sequence shown here is derived from an EMBL/GenBank/DDBJ whole genome shotgun (WGS) entry which is preliminary data.</text>
</comment>
<evidence type="ECO:0000313" key="2">
    <source>
        <dbReference type="Proteomes" id="UP000187203"/>
    </source>
</evidence>
<dbReference type="OrthoDB" id="1692837at2759"/>
<dbReference type="Proteomes" id="UP000187203">
    <property type="component" value="Unassembled WGS sequence"/>
</dbReference>
<accession>A0A1R3G3H7</accession>
<organism evidence="1 2">
    <name type="scientific">Corchorus olitorius</name>
    <dbReference type="NCBI Taxonomy" id="93759"/>
    <lineage>
        <taxon>Eukaryota</taxon>
        <taxon>Viridiplantae</taxon>
        <taxon>Streptophyta</taxon>
        <taxon>Embryophyta</taxon>
        <taxon>Tracheophyta</taxon>
        <taxon>Spermatophyta</taxon>
        <taxon>Magnoliopsida</taxon>
        <taxon>eudicotyledons</taxon>
        <taxon>Gunneridae</taxon>
        <taxon>Pentapetalae</taxon>
        <taxon>rosids</taxon>
        <taxon>malvids</taxon>
        <taxon>Malvales</taxon>
        <taxon>Malvaceae</taxon>
        <taxon>Grewioideae</taxon>
        <taxon>Apeibeae</taxon>
        <taxon>Corchorus</taxon>
    </lineage>
</organism>
<protein>
    <submittedName>
        <fullName evidence="1">Uncharacterized protein</fullName>
    </submittedName>
</protein>
<dbReference type="STRING" id="93759.A0A1R3G3H7"/>
<dbReference type="EMBL" id="AWUE01023816">
    <property type="protein sequence ID" value="OMO52648.1"/>
    <property type="molecule type" value="Genomic_DNA"/>
</dbReference>
<reference evidence="2" key="1">
    <citation type="submission" date="2013-09" db="EMBL/GenBank/DDBJ databases">
        <title>Corchorus olitorius genome sequencing.</title>
        <authorList>
            <person name="Alam M."/>
            <person name="Haque M.S."/>
            <person name="Islam M.S."/>
            <person name="Emdad E.M."/>
            <person name="Islam M.M."/>
            <person name="Ahmed B."/>
            <person name="Halim A."/>
            <person name="Hossen Q.M.M."/>
            <person name="Hossain M.Z."/>
            <person name="Ahmed R."/>
            <person name="Khan M.M."/>
            <person name="Islam R."/>
            <person name="Rashid M.M."/>
            <person name="Khan S.A."/>
            <person name="Rahman M.S."/>
            <person name="Alam M."/>
            <person name="Yahiya A.S."/>
            <person name="Khan M.S."/>
            <person name="Azam M.S."/>
            <person name="Haque T."/>
            <person name="Lashkar M.Z.H."/>
            <person name="Akhand A.I."/>
            <person name="Morshed G."/>
            <person name="Roy S."/>
            <person name="Uddin K.S."/>
            <person name="Rabeya T."/>
            <person name="Hossain A.S."/>
            <person name="Chowdhury A."/>
            <person name="Snigdha A.R."/>
            <person name="Mortoza M.S."/>
            <person name="Matin S.A."/>
            <person name="Hoque S.M.E."/>
            <person name="Islam M.K."/>
            <person name="Roy D.K."/>
            <person name="Haider R."/>
            <person name="Moosa M.M."/>
            <person name="Elias S.M."/>
            <person name="Hasan A.M."/>
            <person name="Jahan S."/>
            <person name="Shafiuddin M."/>
            <person name="Mahmood N."/>
            <person name="Shommy N.S."/>
        </authorList>
    </citation>
    <scope>NUCLEOTIDE SEQUENCE [LARGE SCALE GENOMIC DNA]</scope>
    <source>
        <strain evidence="2">cv. O-4</strain>
    </source>
</reference>
<evidence type="ECO:0000313" key="1">
    <source>
        <dbReference type="EMBL" id="OMO52648.1"/>
    </source>
</evidence>
<keyword evidence="2" id="KW-1185">Reference proteome</keyword>